<dbReference type="PROSITE" id="PS50303">
    <property type="entry name" value="PUM_HD"/>
    <property type="match status" value="1"/>
</dbReference>
<dbReference type="AlphaFoldDB" id="A0A8H6SFS7"/>
<dbReference type="GO" id="GO:0010608">
    <property type="term" value="P:post-transcriptional regulation of gene expression"/>
    <property type="evidence" value="ECO:0007669"/>
    <property type="project" value="TreeGrafter"/>
</dbReference>
<accession>A0A8H6SFS7</accession>
<reference evidence="4" key="1">
    <citation type="submission" date="2020-05" db="EMBL/GenBank/DDBJ databases">
        <title>Mycena genomes resolve the evolution of fungal bioluminescence.</title>
        <authorList>
            <person name="Tsai I.J."/>
        </authorList>
    </citation>
    <scope>NUCLEOTIDE SEQUENCE</scope>
    <source>
        <strain evidence="4">171206Taipei</strain>
    </source>
</reference>
<dbReference type="PANTHER" id="PTHR12537">
    <property type="entry name" value="RNA BINDING PROTEIN PUMILIO-RELATED"/>
    <property type="match status" value="1"/>
</dbReference>
<dbReference type="OrthoDB" id="668540at2759"/>
<protein>
    <submittedName>
        <fullName evidence="4">PUM-HD domain-containing protein</fullName>
    </submittedName>
</protein>
<dbReference type="GO" id="GO:0003729">
    <property type="term" value="F:mRNA binding"/>
    <property type="evidence" value="ECO:0007669"/>
    <property type="project" value="TreeGrafter"/>
</dbReference>
<evidence type="ECO:0000313" key="5">
    <source>
        <dbReference type="Proteomes" id="UP000636479"/>
    </source>
</evidence>
<evidence type="ECO:0000256" key="2">
    <source>
        <dbReference type="PROSITE-ProRule" id="PRU00317"/>
    </source>
</evidence>
<evidence type="ECO:0000313" key="4">
    <source>
        <dbReference type="EMBL" id="KAF7298594.1"/>
    </source>
</evidence>
<name>A0A8H6SFS7_9AGAR</name>
<dbReference type="InterPro" id="IPR011989">
    <property type="entry name" value="ARM-like"/>
</dbReference>
<organism evidence="4 5">
    <name type="scientific">Mycena indigotica</name>
    <dbReference type="NCBI Taxonomy" id="2126181"/>
    <lineage>
        <taxon>Eukaryota</taxon>
        <taxon>Fungi</taxon>
        <taxon>Dikarya</taxon>
        <taxon>Basidiomycota</taxon>
        <taxon>Agaricomycotina</taxon>
        <taxon>Agaricomycetes</taxon>
        <taxon>Agaricomycetidae</taxon>
        <taxon>Agaricales</taxon>
        <taxon>Marasmiineae</taxon>
        <taxon>Mycenaceae</taxon>
        <taxon>Mycena</taxon>
    </lineage>
</organism>
<proteinExistence type="predicted"/>
<dbReference type="EMBL" id="JACAZF010000007">
    <property type="protein sequence ID" value="KAF7298594.1"/>
    <property type="molecule type" value="Genomic_DNA"/>
</dbReference>
<dbReference type="Proteomes" id="UP000636479">
    <property type="component" value="Unassembled WGS sequence"/>
</dbReference>
<dbReference type="GeneID" id="59347256"/>
<dbReference type="SUPFAM" id="SSF48371">
    <property type="entry name" value="ARM repeat"/>
    <property type="match status" value="1"/>
</dbReference>
<gene>
    <name evidence="4" type="ORF">MIND_00806400</name>
</gene>
<feature type="domain" description="PUM-HD" evidence="3">
    <location>
        <begin position="1"/>
        <end position="103"/>
    </location>
</feature>
<keyword evidence="1" id="KW-0677">Repeat</keyword>
<dbReference type="Gene3D" id="1.25.10.10">
    <property type="entry name" value="Leucine-rich Repeat Variant"/>
    <property type="match status" value="1"/>
</dbReference>
<dbReference type="InterPro" id="IPR033133">
    <property type="entry name" value="PUM-HD"/>
</dbReference>
<sequence length="265" mass="29608">MACHKFASNVCEKAMIFGDSDGRKAIIEELMGPALRPDGLTPIGLLMKDQYGNYVLQRALAVAEGEQKEALTNAIRPQLATMRKTCCLQQTSCLYRTGIAETRAQARLCRCFYPSSGPWLFFLLVLAVIKRPFYEKDYKSTSALNRHLSNCSSKAQGQQENVRAVVAHDADLAAIREAEEAAQAQIQAQCAWPFSLWPINRRPYFERGGALDSQTGDQTFTDRLYGEEAGQELSQLEIEQLQENSVKMNALLSICVESWSVTRRG</sequence>
<dbReference type="Pfam" id="PF00806">
    <property type="entry name" value="PUF"/>
    <property type="match status" value="2"/>
</dbReference>
<evidence type="ECO:0000259" key="3">
    <source>
        <dbReference type="PROSITE" id="PS50303"/>
    </source>
</evidence>
<dbReference type="PANTHER" id="PTHR12537:SF12">
    <property type="entry name" value="MATERNAL PROTEIN PUMILIO"/>
    <property type="match status" value="1"/>
</dbReference>
<dbReference type="PROSITE" id="PS50302">
    <property type="entry name" value="PUM"/>
    <property type="match status" value="1"/>
</dbReference>
<comment type="caution">
    <text evidence="4">The sequence shown here is derived from an EMBL/GenBank/DDBJ whole genome shotgun (WGS) entry which is preliminary data.</text>
</comment>
<dbReference type="InterPro" id="IPR001313">
    <property type="entry name" value="Pumilio_RNA-bd_rpt"/>
</dbReference>
<evidence type="ECO:0000256" key="1">
    <source>
        <dbReference type="ARBA" id="ARBA00022737"/>
    </source>
</evidence>
<keyword evidence="5" id="KW-1185">Reference proteome</keyword>
<dbReference type="GO" id="GO:0005737">
    <property type="term" value="C:cytoplasm"/>
    <property type="evidence" value="ECO:0007669"/>
    <property type="project" value="TreeGrafter"/>
</dbReference>
<feature type="repeat" description="Pumilio" evidence="2">
    <location>
        <begin position="34"/>
        <end position="73"/>
    </location>
</feature>
<dbReference type="InterPro" id="IPR016024">
    <property type="entry name" value="ARM-type_fold"/>
</dbReference>
<dbReference type="RefSeq" id="XP_037217982.1">
    <property type="nucleotide sequence ID" value="XM_037364740.1"/>
</dbReference>